<evidence type="ECO:0000256" key="3">
    <source>
        <dbReference type="ARBA" id="ARBA00022842"/>
    </source>
</evidence>
<gene>
    <name evidence="5" type="ORF">V3330_05805</name>
</gene>
<evidence type="ECO:0000256" key="1">
    <source>
        <dbReference type="ARBA" id="ARBA00022679"/>
    </source>
</evidence>
<name>A0AAW9R5V5_9GAMM</name>
<dbReference type="Pfam" id="PF12804">
    <property type="entry name" value="NTP_transf_3"/>
    <property type="match status" value="1"/>
</dbReference>
<feature type="domain" description="MobA-like NTP transferase" evidence="4">
    <location>
        <begin position="3"/>
        <end position="123"/>
    </location>
</feature>
<dbReference type="PANTHER" id="PTHR43584:SF8">
    <property type="entry name" value="N-ACETYLMURAMATE ALPHA-1-PHOSPHATE URIDYLYLTRANSFERASE"/>
    <property type="match status" value="1"/>
</dbReference>
<dbReference type="InterPro" id="IPR050065">
    <property type="entry name" value="GlmU-like"/>
</dbReference>
<dbReference type="EMBL" id="JAZHOG010000003">
    <property type="protein sequence ID" value="MEJ8567134.1"/>
    <property type="molecule type" value="Genomic_DNA"/>
</dbReference>
<evidence type="ECO:0000313" key="5">
    <source>
        <dbReference type="EMBL" id="MEJ8567134.1"/>
    </source>
</evidence>
<dbReference type="GO" id="GO:0016779">
    <property type="term" value="F:nucleotidyltransferase activity"/>
    <property type="evidence" value="ECO:0007669"/>
    <property type="project" value="UniProtKB-KW"/>
</dbReference>
<keyword evidence="2 5" id="KW-0548">Nucleotidyltransferase</keyword>
<sequence length="263" mass="28224">MKAIILCAGQGRRLLPLTESIPKCCLQLGDRTMLQVQVDALCRAGIDEIVVVTGFGHHVVDDIIGRIDSPVPLRTLYNPFYALSDNLGTCWVARAEMTGSFLLLNGDTLFEPAVMRRLIDGAGSFPVTLAADRKAAYDDDDMKIHADGDRLLQVGKKLPSAIVNGESIGMMVFTGAGGKAFVRRVEQLMGGPDGLARWYLSAIDDLARDGLVGIASIHGLGWCEVDDMDDLAHAEHAVRIWSGRADESAGDLAGTEPPPPAEN</sequence>
<dbReference type="CDD" id="cd02523">
    <property type="entry name" value="PC_cytidylyltransferase"/>
    <property type="match status" value="1"/>
</dbReference>
<protein>
    <submittedName>
        <fullName evidence="5">Phosphocholine cytidylyltransferase family protein</fullName>
    </submittedName>
</protein>
<proteinExistence type="predicted"/>
<dbReference type="Gene3D" id="3.90.550.10">
    <property type="entry name" value="Spore Coat Polysaccharide Biosynthesis Protein SpsA, Chain A"/>
    <property type="match status" value="1"/>
</dbReference>
<dbReference type="InterPro" id="IPR029044">
    <property type="entry name" value="Nucleotide-diphossugar_trans"/>
</dbReference>
<dbReference type="Proteomes" id="UP001359886">
    <property type="component" value="Unassembled WGS sequence"/>
</dbReference>
<reference evidence="5 6" key="1">
    <citation type="submission" date="2024-02" db="EMBL/GenBank/DDBJ databases">
        <title>A novel Wenzhouxiangellaceae bacterium, isolated from coastal sediments.</title>
        <authorList>
            <person name="Du Z.-J."/>
            <person name="Ye Y.-Q."/>
            <person name="Zhang X.-Y."/>
        </authorList>
    </citation>
    <scope>NUCLEOTIDE SEQUENCE [LARGE SCALE GENOMIC DNA]</scope>
    <source>
        <strain evidence="5 6">CH-27</strain>
    </source>
</reference>
<dbReference type="PANTHER" id="PTHR43584">
    <property type="entry name" value="NUCLEOTIDYL TRANSFERASE"/>
    <property type="match status" value="1"/>
</dbReference>
<evidence type="ECO:0000256" key="2">
    <source>
        <dbReference type="ARBA" id="ARBA00022695"/>
    </source>
</evidence>
<evidence type="ECO:0000313" key="6">
    <source>
        <dbReference type="Proteomes" id="UP001359886"/>
    </source>
</evidence>
<dbReference type="InterPro" id="IPR025877">
    <property type="entry name" value="MobA-like_NTP_Trfase"/>
</dbReference>
<comment type="caution">
    <text evidence="5">The sequence shown here is derived from an EMBL/GenBank/DDBJ whole genome shotgun (WGS) entry which is preliminary data.</text>
</comment>
<dbReference type="RefSeq" id="WP_354694451.1">
    <property type="nucleotide sequence ID" value="NZ_JAZHOG010000003.1"/>
</dbReference>
<evidence type="ECO:0000259" key="4">
    <source>
        <dbReference type="Pfam" id="PF12804"/>
    </source>
</evidence>
<dbReference type="AlphaFoldDB" id="A0AAW9R5V5"/>
<organism evidence="5 6">
    <name type="scientific">Elongatibacter sediminis</name>
    <dbReference type="NCBI Taxonomy" id="3119006"/>
    <lineage>
        <taxon>Bacteria</taxon>
        <taxon>Pseudomonadati</taxon>
        <taxon>Pseudomonadota</taxon>
        <taxon>Gammaproteobacteria</taxon>
        <taxon>Chromatiales</taxon>
        <taxon>Wenzhouxiangellaceae</taxon>
        <taxon>Elongatibacter</taxon>
    </lineage>
</organism>
<accession>A0AAW9R5V5</accession>
<keyword evidence="6" id="KW-1185">Reference proteome</keyword>
<keyword evidence="3" id="KW-0460">Magnesium</keyword>
<dbReference type="SUPFAM" id="SSF53448">
    <property type="entry name" value="Nucleotide-diphospho-sugar transferases"/>
    <property type="match status" value="1"/>
</dbReference>
<keyword evidence="1" id="KW-0808">Transferase</keyword>